<dbReference type="InterPro" id="IPR033140">
    <property type="entry name" value="Lipase_GDXG_put_SER_AS"/>
</dbReference>
<dbReference type="InterPro" id="IPR002168">
    <property type="entry name" value="Lipase_GDXG_HIS_AS"/>
</dbReference>
<evidence type="ECO:0000256" key="2">
    <source>
        <dbReference type="ARBA" id="ARBA00022801"/>
    </source>
</evidence>
<feature type="domain" description="Alpha/beta hydrolase fold-3" evidence="4">
    <location>
        <begin position="83"/>
        <end position="287"/>
    </location>
</feature>
<dbReference type="AlphaFoldDB" id="A0A1B3Z601"/>
<evidence type="ECO:0000256" key="3">
    <source>
        <dbReference type="PROSITE-ProRule" id="PRU10038"/>
    </source>
</evidence>
<proteinExistence type="inferred from homology"/>
<dbReference type="EMBL" id="CP014168">
    <property type="protein sequence ID" value="AOH82864.1"/>
    <property type="molecule type" value="Genomic_DNA"/>
</dbReference>
<dbReference type="RefSeq" id="WP_069203449.1">
    <property type="nucleotide sequence ID" value="NZ_CP014168.1"/>
</dbReference>
<dbReference type="PANTHER" id="PTHR48081">
    <property type="entry name" value="AB HYDROLASE SUPERFAMILY PROTEIN C4A8.06C"/>
    <property type="match status" value="1"/>
</dbReference>
<dbReference type="InterPro" id="IPR050300">
    <property type="entry name" value="GDXG_lipolytic_enzyme"/>
</dbReference>
<evidence type="ECO:0000259" key="4">
    <source>
        <dbReference type="Pfam" id="PF07859"/>
    </source>
</evidence>
<reference evidence="5 6" key="1">
    <citation type="submission" date="2016-01" db="EMBL/GenBank/DDBJ databases">
        <title>Complete genome and mega plasmid sequence of Sphingomonas panacis DCY99 elicits systemic resistance in rice to Xanthomonas oryzae.</title>
        <authorList>
            <person name="Kim Y.J."/>
            <person name="Yang D.C."/>
            <person name="Sing P."/>
        </authorList>
    </citation>
    <scope>NUCLEOTIDE SEQUENCE [LARGE SCALE GENOMIC DNA]</scope>
    <source>
        <strain evidence="5 6">DCY99</strain>
    </source>
</reference>
<dbReference type="PANTHER" id="PTHR48081:SF8">
    <property type="entry name" value="ALPHA_BETA HYDROLASE FOLD-3 DOMAIN-CONTAINING PROTEIN-RELATED"/>
    <property type="match status" value="1"/>
</dbReference>
<evidence type="ECO:0000313" key="6">
    <source>
        <dbReference type="Proteomes" id="UP000094256"/>
    </source>
</evidence>
<comment type="similarity">
    <text evidence="1">Belongs to the 'GDXG' lipolytic enzyme family.</text>
</comment>
<accession>A0A1B3Z601</accession>
<dbReference type="OrthoDB" id="9806180at2"/>
<dbReference type="GO" id="GO:0016787">
    <property type="term" value="F:hydrolase activity"/>
    <property type="evidence" value="ECO:0007669"/>
    <property type="project" value="UniProtKB-KW"/>
</dbReference>
<sequence>MTRTIDPDSQAILDFIIASGRPPIAEAGLEAARAGMRASRLLFGALPPPTRNRDVAASGPAGAIPIRLYRPLDAPVERPLPLLVYFHGGGWVLGDIETGDALCATLAQSVGIAVAAVDYRLAPEFPFPAGLEDCFAALDWLTAQAGDLGISAARVAVAGDSAGGNLAAVCALRARDRGEPLCAQILLYPVTDLTMTSDSYQRNASGYMLTAETMRWFRDQYLGDANALDWRVSPLHAERLDDVAPALIVTSGLDPLCDEGAAYAARLVTAGVQVRYLPYPRQLHGFALWGKTVRDAAAVLAQVADELRQRLL</sequence>
<feature type="active site" evidence="3">
    <location>
        <position position="161"/>
    </location>
</feature>
<dbReference type="SUPFAM" id="SSF53474">
    <property type="entry name" value="alpha/beta-Hydrolases"/>
    <property type="match status" value="1"/>
</dbReference>
<organism evidence="5 6">
    <name type="scientific">Sphingomonas panacis</name>
    <dbReference type="NCBI Taxonomy" id="1560345"/>
    <lineage>
        <taxon>Bacteria</taxon>
        <taxon>Pseudomonadati</taxon>
        <taxon>Pseudomonadota</taxon>
        <taxon>Alphaproteobacteria</taxon>
        <taxon>Sphingomonadales</taxon>
        <taxon>Sphingomonadaceae</taxon>
        <taxon>Sphingomonas</taxon>
    </lineage>
</organism>
<dbReference type="STRING" id="1560345.AWL63_01595"/>
<evidence type="ECO:0000313" key="5">
    <source>
        <dbReference type="EMBL" id="AOH82864.1"/>
    </source>
</evidence>
<keyword evidence="6" id="KW-1185">Reference proteome</keyword>
<dbReference type="Proteomes" id="UP000094256">
    <property type="component" value="Chromosome"/>
</dbReference>
<dbReference type="PROSITE" id="PS01173">
    <property type="entry name" value="LIPASE_GDXG_HIS"/>
    <property type="match status" value="1"/>
</dbReference>
<keyword evidence="2" id="KW-0378">Hydrolase</keyword>
<dbReference type="FunFam" id="3.40.50.1820:FF:000089">
    <property type="entry name" value="Alpha/beta hydrolase"/>
    <property type="match status" value="1"/>
</dbReference>
<dbReference type="InterPro" id="IPR013094">
    <property type="entry name" value="AB_hydrolase_3"/>
</dbReference>
<dbReference type="Pfam" id="PF07859">
    <property type="entry name" value="Abhydrolase_3"/>
    <property type="match status" value="1"/>
</dbReference>
<gene>
    <name evidence="5" type="ORF">AWL63_01595</name>
</gene>
<dbReference type="KEGG" id="span:AWL63_01595"/>
<protein>
    <recommendedName>
        <fullName evidence="4">Alpha/beta hydrolase fold-3 domain-containing protein</fullName>
    </recommendedName>
</protein>
<dbReference type="Gene3D" id="3.40.50.1820">
    <property type="entry name" value="alpha/beta hydrolase"/>
    <property type="match status" value="1"/>
</dbReference>
<evidence type="ECO:0000256" key="1">
    <source>
        <dbReference type="ARBA" id="ARBA00010515"/>
    </source>
</evidence>
<name>A0A1B3Z601_9SPHN</name>
<dbReference type="InterPro" id="IPR029058">
    <property type="entry name" value="AB_hydrolase_fold"/>
</dbReference>
<dbReference type="PROSITE" id="PS01174">
    <property type="entry name" value="LIPASE_GDXG_SER"/>
    <property type="match status" value="1"/>
</dbReference>